<reference evidence="3 4" key="1">
    <citation type="submission" date="2016-09" db="EMBL/GenBank/DDBJ databases">
        <title>Complete genome sequence of microbes from the polar regions.</title>
        <authorList>
            <person name="Liao L."/>
            <person name="Chen B."/>
        </authorList>
    </citation>
    <scope>NUCLEOTIDE SEQUENCE [LARGE SCALE GENOMIC DNA]</scope>
    <source>
        <strain evidence="3 4">ZS314</strain>
    </source>
</reference>
<evidence type="ECO:0008006" key="5">
    <source>
        <dbReference type="Google" id="ProtNLM"/>
    </source>
</evidence>
<keyword evidence="2" id="KW-1133">Transmembrane helix</keyword>
<feature type="compositionally biased region" description="Basic and acidic residues" evidence="1">
    <location>
        <begin position="35"/>
        <end position="54"/>
    </location>
</feature>
<dbReference type="Pfam" id="PF12277">
    <property type="entry name" value="DUF3618"/>
    <property type="match status" value="1"/>
</dbReference>
<keyword evidence="2" id="KW-0812">Transmembrane</keyword>
<name>A0A7L5AIL0_9MICO</name>
<feature type="compositionally biased region" description="Basic residues" evidence="1">
    <location>
        <begin position="21"/>
        <end position="33"/>
    </location>
</feature>
<dbReference type="RefSeq" id="WP_161886279.1">
    <property type="nucleotide sequence ID" value="NZ_CP017146.1"/>
</dbReference>
<dbReference type="KEGG" id="mant:BHD05_09860"/>
<evidence type="ECO:0000256" key="2">
    <source>
        <dbReference type="SAM" id="Phobius"/>
    </source>
</evidence>
<keyword evidence="4" id="KW-1185">Reference proteome</keyword>
<evidence type="ECO:0000256" key="1">
    <source>
        <dbReference type="SAM" id="MobiDB-lite"/>
    </source>
</evidence>
<organism evidence="3 4">
    <name type="scientific">Marisediminicola antarctica</name>
    <dbReference type="NCBI Taxonomy" id="674079"/>
    <lineage>
        <taxon>Bacteria</taxon>
        <taxon>Bacillati</taxon>
        <taxon>Actinomycetota</taxon>
        <taxon>Actinomycetes</taxon>
        <taxon>Micrococcales</taxon>
        <taxon>Microbacteriaceae</taxon>
        <taxon>Marisediminicola</taxon>
    </lineage>
</organism>
<protein>
    <recommendedName>
        <fullName evidence="5">DUF3618 domain-containing protein</fullName>
    </recommendedName>
</protein>
<dbReference type="AlphaFoldDB" id="A0A7L5AIL0"/>
<keyword evidence="2" id="KW-0472">Membrane</keyword>
<accession>A0A7L5AIL0</accession>
<evidence type="ECO:0000313" key="4">
    <source>
        <dbReference type="Proteomes" id="UP000464507"/>
    </source>
</evidence>
<dbReference type="EMBL" id="CP017146">
    <property type="protein sequence ID" value="QHO69902.1"/>
    <property type="molecule type" value="Genomic_DNA"/>
</dbReference>
<feature type="region of interest" description="Disordered" evidence="1">
    <location>
        <begin position="21"/>
        <end position="54"/>
    </location>
</feature>
<proteinExistence type="predicted"/>
<dbReference type="InterPro" id="IPR022062">
    <property type="entry name" value="DUF3618"/>
</dbReference>
<sequence length="128" mass="14244">MARKKKDKLNLGSLISAIMKNRSKHRSMAKARAIKGIEPEPEPKKPRDIRTPEQIKEDVDVTRARLVETIAALRYDLDVPARARDLRDRVAARIPEELKAQPVAIVVTASVLVAGVGTILIAARNRSY</sequence>
<evidence type="ECO:0000313" key="3">
    <source>
        <dbReference type="EMBL" id="QHO69902.1"/>
    </source>
</evidence>
<feature type="transmembrane region" description="Helical" evidence="2">
    <location>
        <begin position="103"/>
        <end position="123"/>
    </location>
</feature>
<gene>
    <name evidence="3" type="ORF">BHD05_09860</name>
</gene>
<dbReference type="Proteomes" id="UP000464507">
    <property type="component" value="Chromosome"/>
</dbReference>